<evidence type="ECO:0000313" key="2">
    <source>
        <dbReference type="EMBL" id="AKU17988.1"/>
    </source>
</evidence>
<dbReference type="OrthoDB" id="8635520at2"/>
<dbReference type="PATRIC" id="fig|571913.6.peg.4562"/>
<dbReference type="GO" id="GO:0006950">
    <property type="term" value="P:response to stress"/>
    <property type="evidence" value="ECO:0007669"/>
    <property type="project" value="TreeGrafter"/>
</dbReference>
<evidence type="ECO:0000313" key="3">
    <source>
        <dbReference type="Proteomes" id="UP000066480"/>
    </source>
</evidence>
<keyword evidence="3" id="KW-1185">Reference proteome</keyword>
<dbReference type="RefSeq" id="WP_052595254.1">
    <property type="nucleotide sequence ID" value="NZ_CP011112.1"/>
</dbReference>
<dbReference type="STRING" id="571913.VV02_22525"/>
<dbReference type="KEGG" id="lmoi:VV02_22525"/>
<protein>
    <submittedName>
        <fullName evidence="2">Transcriptional regulator</fullName>
    </submittedName>
</protein>
<dbReference type="InterPro" id="IPR036388">
    <property type="entry name" value="WH-like_DNA-bd_sf"/>
</dbReference>
<dbReference type="EMBL" id="CP011112">
    <property type="protein sequence ID" value="AKU17988.1"/>
    <property type="molecule type" value="Genomic_DNA"/>
</dbReference>
<accession>A0A0K1JN25</accession>
<dbReference type="InterPro" id="IPR000835">
    <property type="entry name" value="HTH_MarR-typ"/>
</dbReference>
<dbReference type="PRINTS" id="PR00598">
    <property type="entry name" value="HTHMARR"/>
</dbReference>
<name>A0A0K1JN25_9MICO</name>
<organism evidence="2 3">
    <name type="scientific">Luteipulveratus mongoliensis</name>
    <dbReference type="NCBI Taxonomy" id="571913"/>
    <lineage>
        <taxon>Bacteria</taxon>
        <taxon>Bacillati</taxon>
        <taxon>Actinomycetota</taxon>
        <taxon>Actinomycetes</taxon>
        <taxon>Micrococcales</taxon>
        <taxon>Dermacoccaceae</taxon>
        <taxon>Luteipulveratus</taxon>
    </lineage>
</organism>
<reference evidence="2 3" key="1">
    <citation type="submission" date="2015-03" db="EMBL/GenBank/DDBJ databases">
        <title>Luteipulveratus halotolerans sp. nov., a novel actinobacterium (Dermacoccaceae) from Sarawak, Malaysia.</title>
        <authorList>
            <person name="Juboi H."/>
            <person name="Basik A."/>
            <person name="Shamsul S.S."/>
            <person name="Arnold P."/>
            <person name="Schmitt E.K."/>
            <person name="Sanglier J.-J."/>
            <person name="Yeo T."/>
        </authorList>
    </citation>
    <scope>NUCLEOTIDE SEQUENCE [LARGE SCALE GENOMIC DNA]</scope>
    <source>
        <strain evidence="2 3">MN07-A0370</strain>
    </source>
</reference>
<dbReference type="InterPro" id="IPR036390">
    <property type="entry name" value="WH_DNA-bd_sf"/>
</dbReference>
<dbReference type="AlphaFoldDB" id="A0A0K1JN25"/>
<dbReference type="SMART" id="SM00347">
    <property type="entry name" value="HTH_MARR"/>
    <property type="match status" value="1"/>
</dbReference>
<sequence length="166" mass="18605">MTTQPEPDWLSPQEQLAWRAYLRASRQLEVALDRDLQVHGLSLAEYEIISMVSEAPERRLRMSALADMVVQSRSRMTHTAKRLEARGWVERVPVLDDRRGVDLVLTDEGWEALDKASRVHIEGVREHLVSALSPEEFMALGEAMRRVSEGLGTPPGGPKAGLWAPA</sequence>
<dbReference type="PANTHER" id="PTHR33164">
    <property type="entry name" value="TRANSCRIPTIONAL REGULATOR, MARR FAMILY"/>
    <property type="match status" value="1"/>
</dbReference>
<dbReference type="SUPFAM" id="SSF46785">
    <property type="entry name" value="Winged helix' DNA-binding domain"/>
    <property type="match status" value="1"/>
</dbReference>
<gene>
    <name evidence="2" type="ORF">VV02_22525</name>
</gene>
<dbReference type="Proteomes" id="UP000066480">
    <property type="component" value="Chromosome"/>
</dbReference>
<dbReference type="InterPro" id="IPR039422">
    <property type="entry name" value="MarR/SlyA-like"/>
</dbReference>
<dbReference type="PANTHER" id="PTHR33164:SF99">
    <property type="entry name" value="MARR FAMILY REGULATORY PROTEIN"/>
    <property type="match status" value="1"/>
</dbReference>
<dbReference type="Gene3D" id="1.10.10.10">
    <property type="entry name" value="Winged helix-like DNA-binding domain superfamily/Winged helix DNA-binding domain"/>
    <property type="match status" value="1"/>
</dbReference>
<dbReference type="Pfam" id="PF12802">
    <property type="entry name" value="MarR_2"/>
    <property type="match status" value="1"/>
</dbReference>
<evidence type="ECO:0000259" key="1">
    <source>
        <dbReference type="PROSITE" id="PS50995"/>
    </source>
</evidence>
<proteinExistence type="predicted"/>
<dbReference type="GO" id="GO:0003700">
    <property type="term" value="F:DNA-binding transcription factor activity"/>
    <property type="evidence" value="ECO:0007669"/>
    <property type="project" value="InterPro"/>
</dbReference>
<dbReference type="PROSITE" id="PS50995">
    <property type="entry name" value="HTH_MARR_2"/>
    <property type="match status" value="1"/>
</dbReference>
<feature type="domain" description="HTH marR-type" evidence="1">
    <location>
        <begin position="14"/>
        <end position="149"/>
    </location>
</feature>